<evidence type="ECO:0000256" key="14">
    <source>
        <dbReference type="RuleBase" id="RU000456"/>
    </source>
</evidence>
<comment type="cofactor">
    <cofactor evidence="15">
        <name>Cu cation</name>
        <dbReference type="ChEBI" id="CHEBI:23378"/>
    </cofactor>
    <text evidence="15">Binds a copper A center.</text>
</comment>
<keyword evidence="7" id="KW-1278">Translocase</keyword>
<keyword evidence="3 14" id="KW-0813">Transport</keyword>
<dbReference type="GO" id="GO:0005886">
    <property type="term" value="C:plasma membrane"/>
    <property type="evidence" value="ECO:0007669"/>
    <property type="project" value="UniProtKB-SubCell"/>
</dbReference>
<dbReference type="Gene3D" id="2.60.40.420">
    <property type="entry name" value="Cupredoxins - blue copper proteins"/>
    <property type="match status" value="1"/>
</dbReference>
<evidence type="ECO:0000256" key="15">
    <source>
        <dbReference type="RuleBase" id="RU004024"/>
    </source>
</evidence>
<evidence type="ECO:0000256" key="2">
    <source>
        <dbReference type="ARBA" id="ARBA00007866"/>
    </source>
</evidence>
<dbReference type="SUPFAM" id="SSF49503">
    <property type="entry name" value="Cupredoxins"/>
    <property type="match status" value="1"/>
</dbReference>
<dbReference type="Proteomes" id="UP000295124">
    <property type="component" value="Unassembled WGS sequence"/>
</dbReference>
<evidence type="ECO:0000256" key="17">
    <source>
        <dbReference type="SAM" id="Phobius"/>
    </source>
</evidence>
<keyword evidence="5 14" id="KW-0812">Transmembrane</keyword>
<dbReference type="Pfam" id="PF00116">
    <property type="entry name" value="COX2"/>
    <property type="match status" value="1"/>
</dbReference>
<dbReference type="PROSITE" id="PS50999">
    <property type="entry name" value="COX2_TM"/>
    <property type="match status" value="1"/>
</dbReference>
<dbReference type="Gene3D" id="1.10.287.90">
    <property type="match status" value="1"/>
</dbReference>
<comment type="caution">
    <text evidence="20">The sequence shown here is derived from an EMBL/GenBank/DDBJ whole genome shotgun (WGS) entry which is preliminary data.</text>
</comment>
<dbReference type="PROSITE" id="PS00078">
    <property type="entry name" value="COX2"/>
    <property type="match status" value="1"/>
</dbReference>
<dbReference type="PANTHER" id="PTHR22888:SF9">
    <property type="entry name" value="CYTOCHROME C OXIDASE SUBUNIT 2"/>
    <property type="match status" value="1"/>
</dbReference>
<dbReference type="InterPro" id="IPR045187">
    <property type="entry name" value="CcO_II"/>
</dbReference>
<name>A0A4R4ZHE5_9ACTN</name>
<evidence type="ECO:0000259" key="19">
    <source>
        <dbReference type="PROSITE" id="PS50999"/>
    </source>
</evidence>
<dbReference type="OrthoDB" id="9781261at2"/>
<keyword evidence="20" id="KW-0560">Oxidoreductase</keyword>
<dbReference type="GO" id="GO:0042773">
    <property type="term" value="P:ATP synthesis coupled electron transport"/>
    <property type="evidence" value="ECO:0007669"/>
    <property type="project" value="TreeGrafter"/>
</dbReference>
<feature type="region of interest" description="Disordered" evidence="16">
    <location>
        <begin position="277"/>
        <end position="301"/>
    </location>
</feature>
<dbReference type="GO" id="GO:0005507">
    <property type="term" value="F:copper ion binding"/>
    <property type="evidence" value="ECO:0007669"/>
    <property type="project" value="InterPro"/>
</dbReference>
<proteinExistence type="inferred from homology"/>
<feature type="domain" description="Cytochrome oxidase subunit II copper A binding" evidence="18">
    <location>
        <begin position="149"/>
        <end position="272"/>
    </location>
</feature>
<comment type="catalytic activity">
    <reaction evidence="13 15">
        <text>4 Fe(II)-[cytochrome c] + O2 + 8 H(+)(in) = 4 Fe(III)-[cytochrome c] + 2 H2O + 4 H(+)(out)</text>
        <dbReference type="Rhea" id="RHEA:11436"/>
        <dbReference type="Rhea" id="RHEA-COMP:10350"/>
        <dbReference type="Rhea" id="RHEA-COMP:14399"/>
        <dbReference type="ChEBI" id="CHEBI:15377"/>
        <dbReference type="ChEBI" id="CHEBI:15378"/>
        <dbReference type="ChEBI" id="CHEBI:15379"/>
        <dbReference type="ChEBI" id="CHEBI:29033"/>
        <dbReference type="ChEBI" id="CHEBI:29034"/>
        <dbReference type="EC" id="7.1.1.9"/>
    </reaction>
</comment>
<dbReference type="CDD" id="cd13919">
    <property type="entry name" value="CuRO_HCO_II_like_5"/>
    <property type="match status" value="1"/>
</dbReference>
<evidence type="ECO:0000256" key="16">
    <source>
        <dbReference type="SAM" id="MobiDB-lite"/>
    </source>
</evidence>
<comment type="function">
    <text evidence="12 15">Subunits I and II form the functional core of the enzyme complex. Electrons originating in cytochrome c are transferred via heme a and Cu(A) to the binuclear center formed by heme a3 and Cu(B).</text>
</comment>
<comment type="subcellular location">
    <subcellularLocation>
        <location evidence="14">Cell membrane</location>
        <topology evidence="14">Multi-pass membrane protein</topology>
    </subcellularLocation>
    <subcellularLocation>
        <location evidence="1">Membrane</location>
        <topology evidence="1">Multi-pass membrane protein</topology>
    </subcellularLocation>
</comment>
<keyword evidence="10 15" id="KW-0186">Copper</keyword>
<dbReference type="GO" id="GO:0004129">
    <property type="term" value="F:cytochrome-c oxidase activity"/>
    <property type="evidence" value="ECO:0007669"/>
    <property type="project" value="UniProtKB-EC"/>
</dbReference>
<evidence type="ECO:0000256" key="7">
    <source>
        <dbReference type="ARBA" id="ARBA00022967"/>
    </source>
</evidence>
<evidence type="ECO:0000313" key="21">
    <source>
        <dbReference type="Proteomes" id="UP000295124"/>
    </source>
</evidence>
<accession>A0A4R4ZHE5</accession>
<keyword evidence="9 17" id="KW-1133">Transmembrane helix</keyword>
<dbReference type="NCBIfam" id="TIGR02866">
    <property type="entry name" value="CoxB"/>
    <property type="match status" value="1"/>
</dbReference>
<dbReference type="InterPro" id="IPR014222">
    <property type="entry name" value="Cyt_c_oxidase_su2"/>
</dbReference>
<dbReference type="InterPro" id="IPR002429">
    <property type="entry name" value="CcO_II-like_C"/>
</dbReference>
<evidence type="ECO:0000259" key="18">
    <source>
        <dbReference type="PROSITE" id="PS50857"/>
    </source>
</evidence>
<dbReference type="SUPFAM" id="SSF81464">
    <property type="entry name" value="Cytochrome c oxidase subunit II-like, transmembrane region"/>
    <property type="match status" value="1"/>
</dbReference>
<dbReference type="EMBL" id="SMKX01000073">
    <property type="protein sequence ID" value="TDD57490.1"/>
    <property type="molecule type" value="Genomic_DNA"/>
</dbReference>
<evidence type="ECO:0000256" key="13">
    <source>
        <dbReference type="ARBA" id="ARBA00047816"/>
    </source>
</evidence>
<comment type="similarity">
    <text evidence="2 14">Belongs to the cytochrome c oxidase subunit 2 family.</text>
</comment>
<evidence type="ECO:0000256" key="9">
    <source>
        <dbReference type="ARBA" id="ARBA00022989"/>
    </source>
</evidence>
<reference evidence="20 21" key="1">
    <citation type="submission" date="2019-03" db="EMBL/GenBank/DDBJ databases">
        <title>Draft genome sequences of novel Actinobacteria.</title>
        <authorList>
            <person name="Sahin N."/>
            <person name="Ay H."/>
            <person name="Saygin H."/>
        </authorList>
    </citation>
    <scope>NUCLEOTIDE SEQUENCE [LARGE SCALE GENOMIC DNA]</scope>
    <source>
        <strain evidence="20 21">JCM 13523</strain>
    </source>
</reference>
<dbReference type="Pfam" id="PF02790">
    <property type="entry name" value="COX2_TM"/>
    <property type="match status" value="1"/>
</dbReference>
<sequence>MGSNGTSGVEERMAGHLADTARATRPAKRRLLAAAATVLGAVALTGCSSETTEQWKRLGLPEAASNRTEAVRSLWIGAWIAALIVGVAVWALILYVVVRYRKRDDKAPKQVRYNLPLEVLYTLAPFAIIGVLFFYTVEHGNEITKMSGASQHNINVVGQQWQWTFNYKDTVNGQQGVWETGTLEKPAQLWLPVNESVQFDLTSPDVIHSFWVPAFYFKLDVIPGRTNKFEVTPTKTGTFAGKCAELCGLYHSRMIFSVKVVTRAEYDQHLKELADRGQTGAAVGGQDATTIPGHGEQEGEK</sequence>
<evidence type="ECO:0000256" key="1">
    <source>
        <dbReference type="ARBA" id="ARBA00004141"/>
    </source>
</evidence>
<keyword evidence="6 15" id="KW-0479">Metal-binding</keyword>
<evidence type="ECO:0000256" key="3">
    <source>
        <dbReference type="ARBA" id="ARBA00022448"/>
    </source>
</evidence>
<dbReference type="InterPro" id="IPR008972">
    <property type="entry name" value="Cupredoxin"/>
</dbReference>
<feature type="domain" description="Cytochrome oxidase subunit II transmembrane region profile" evidence="19">
    <location>
        <begin position="52"/>
        <end position="147"/>
    </location>
</feature>
<evidence type="ECO:0000256" key="10">
    <source>
        <dbReference type="ARBA" id="ARBA00023008"/>
    </source>
</evidence>
<evidence type="ECO:0000256" key="5">
    <source>
        <dbReference type="ARBA" id="ARBA00022692"/>
    </source>
</evidence>
<evidence type="ECO:0000256" key="12">
    <source>
        <dbReference type="ARBA" id="ARBA00024688"/>
    </source>
</evidence>
<feature type="transmembrane region" description="Helical" evidence="17">
    <location>
        <begin position="119"/>
        <end position="137"/>
    </location>
</feature>
<dbReference type="InterPro" id="IPR001505">
    <property type="entry name" value="Copper_CuA"/>
</dbReference>
<dbReference type="PANTHER" id="PTHR22888">
    <property type="entry name" value="CYTOCHROME C OXIDASE, SUBUNIT II"/>
    <property type="match status" value="1"/>
</dbReference>
<evidence type="ECO:0000256" key="8">
    <source>
        <dbReference type="ARBA" id="ARBA00022982"/>
    </source>
</evidence>
<keyword evidence="11 17" id="KW-0472">Membrane</keyword>
<gene>
    <name evidence="20" type="primary">coxB</name>
    <name evidence="20" type="ORF">E1263_23510</name>
</gene>
<dbReference type="PROSITE" id="PS50857">
    <property type="entry name" value="COX2_CUA"/>
    <property type="match status" value="1"/>
</dbReference>
<evidence type="ECO:0000313" key="20">
    <source>
        <dbReference type="EMBL" id="TDD57490.1"/>
    </source>
</evidence>
<keyword evidence="4 14" id="KW-0679">Respiratory chain</keyword>
<protein>
    <recommendedName>
        <fullName evidence="15">Cytochrome c oxidase subunit 2</fullName>
        <ecNumber evidence="15">7.1.1.9</ecNumber>
    </recommendedName>
</protein>
<keyword evidence="8 14" id="KW-0249">Electron transport</keyword>
<feature type="transmembrane region" description="Helical" evidence="17">
    <location>
        <begin position="73"/>
        <end position="98"/>
    </location>
</feature>
<organism evidence="20 21">
    <name type="scientific">Kribbella antibiotica</name>
    <dbReference type="NCBI Taxonomy" id="190195"/>
    <lineage>
        <taxon>Bacteria</taxon>
        <taxon>Bacillati</taxon>
        <taxon>Actinomycetota</taxon>
        <taxon>Actinomycetes</taxon>
        <taxon>Propionibacteriales</taxon>
        <taxon>Kribbellaceae</taxon>
        <taxon>Kribbella</taxon>
    </lineage>
</organism>
<dbReference type="AlphaFoldDB" id="A0A4R4ZHE5"/>
<dbReference type="EC" id="7.1.1.9" evidence="15"/>
<dbReference type="InterPro" id="IPR036257">
    <property type="entry name" value="Cyt_c_oxidase_su2_TM_sf"/>
</dbReference>
<evidence type="ECO:0000256" key="11">
    <source>
        <dbReference type="ARBA" id="ARBA00023136"/>
    </source>
</evidence>
<keyword evidence="21" id="KW-1185">Reference proteome</keyword>
<evidence type="ECO:0000256" key="4">
    <source>
        <dbReference type="ARBA" id="ARBA00022660"/>
    </source>
</evidence>
<dbReference type="GO" id="GO:0016491">
    <property type="term" value="F:oxidoreductase activity"/>
    <property type="evidence" value="ECO:0007669"/>
    <property type="project" value="UniProtKB-KW"/>
</dbReference>
<evidence type="ECO:0000256" key="6">
    <source>
        <dbReference type="ARBA" id="ARBA00022723"/>
    </source>
</evidence>
<dbReference type="InterPro" id="IPR011759">
    <property type="entry name" value="Cyt_c_oxidase_su2_TM_dom"/>
</dbReference>
<dbReference type="PRINTS" id="PR01166">
    <property type="entry name" value="CYCOXIDASEII"/>
</dbReference>